<dbReference type="OrthoDB" id="9815939at2"/>
<evidence type="ECO:0000313" key="3">
    <source>
        <dbReference type="Proteomes" id="UP000266441"/>
    </source>
</evidence>
<accession>A0A399D2C5</accession>
<dbReference type="InterPro" id="IPR018392">
    <property type="entry name" value="LysM"/>
</dbReference>
<dbReference type="Gene3D" id="3.10.350.10">
    <property type="entry name" value="LysM domain"/>
    <property type="match status" value="1"/>
</dbReference>
<dbReference type="Pfam" id="PF19266">
    <property type="entry name" value="CIS_tube"/>
    <property type="match status" value="1"/>
</dbReference>
<dbReference type="InterPro" id="IPR036779">
    <property type="entry name" value="LysM_dom_sf"/>
</dbReference>
<evidence type="ECO:0000313" key="2">
    <source>
        <dbReference type="EMBL" id="RIH65348.1"/>
    </source>
</evidence>
<dbReference type="RefSeq" id="WP_119349729.1">
    <property type="nucleotide sequence ID" value="NZ_JBFHKJ010000073.1"/>
</dbReference>
<comment type="caution">
    <text evidence="2">The sequence shown here is derived from an EMBL/GenBank/DDBJ whole genome shotgun (WGS) entry which is preliminary data.</text>
</comment>
<feature type="domain" description="LysM" evidence="1">
    <location>
        <begin position="184"/>
        <end position="231"/>
    </location>
</feature>
<keyword evidence="3" id="KW-1185">Reference proteome</keyword>
<organism evidence="2 3">
    <name type="scientific">Mariniphaga sediminis</name>
    <dbReference type="NCBI Taxonomy" id="1628158"/>
    <lineage>
        <taxon>Bacteria</taxon>
        <taxon>Pseudomonadati</taxon>
        <taxon>Bacteroidota</taxon>
        <taxon>Bacteroidia</taxon>
        <taxon>Marinilabiliales</taxon>
        <taxon>Prolixibacteraceae</taxon>
        <taxon>Mariniphaga</taxon>
    </lineage>
</organism>
<proteinExistence type="predicted"/>
<dbReference type="EMBL" id="QWET01000006">
    <property type="protein sequence ID" value="RIH65348.1"/>
    <property type="molecule type" value="Genomic_DNA"/>
</dbReference>
<gene>
    <name evidence="2" type="ORF">D1164_09465</name>
</gene>
<name>A0A399D2C5_9BACT</name>
<evidence type="ECO:0000259" key="1">
    <source>
        <dbReference type="PROSITE" id="PS51782"/>
    </source>
</evidence>
<dbReference type="CDD" id="cd00118">
    <property type="entry name" value="LysM"/>
    <property type="match status" value="1"/>
</dbReference>
<sequence length="238" mass="27125">MSGELIKLRIKAYKDEQFTEEVGDGEFKTLLNPEQYKFNYKIEQNEDQASGTSATSPRFNKALPEDLELEFVFDRTGVIVDYGKPGTADDKTFSDEGNGIIDDIEQFKKVIFDYNGDEHKPNYLIISWGTLLFKGTLSEMDVTFKLFKPDGTPLRAVARAKFKGFVEDDLRVAKENNSSPDLTHIREVKEGDTLPLMAFRIYGDSKYYLEVAKANQITNFRKLSVGQKIFFPPIEKVS</sequence>
<dbReference type="InterPro" id="IPR045361">
    <property type="entry name" value="CIS_tube_prot_N"/>
</dbReference>
<dbReference type="Proteomes" id="UP000266441">
    <property type="component" value="Unassembled WGS sequence"/>
</dbReference>
<reference evidence="2 3" key="1">
    <citation type="journal article" date="2015" name="Int. J. Syst. Evol. Microbiol.">
        <title>Mariniphaga sediminis sp. nov., isolated from coastal sediment.</title>
        <authorList>
            <person name="Wang F.Q."/>
            <person name="Shen Q.Y."/>
            <person name="Chen G.J."/>
            <person name="Du Z.J."/>
        </authorList>
    </citation>
    <scope>NUCLEOTIDE SEQUENCE [LARGE SCALE GENOMIC DNA]</scope>
    <source>
        <strain evidence="2 3">SY21</strain>
    </source>
</reference>
<dbReference type="AlphaFoldDB" id="A0A399D2C5"/>
<dbReference type="PROSITE" id="PS51782">
    <property type="entry name" value="LYSM"/>
    <property type="match status" value="1"/>
</dbReference>
<protein>
    <submittedName>
        <fullName evidence="2">LysM peptidoglycan-binding domain-containing protein</fullName>
    </submittedName>
</protein>